<organism evidence="3 4">
    <name type="scientific">Phytoactinopolyspora halotolerans</name>
    <dbReference type="NCBI Taxonomy" id="1981512"/>
    <lineage>
        <taxon>Bacteria</taxon>
        <taxon>Bacillati</taxon>
        <taxon>Actinomycetota</taxon>
        <taxon>Actinomycetes</taxon>
        <taxon>Jiangellales</taxon>
        <taxon>Jiangellaceae</taxon>
        <taxon>Phytoactinopolyspora</taxon>
    </lineage>
</organism>
<dbReference type="CDD" id="cd14852">
    <property type="entry name" value="LD-carboxypeptidase"/>
    <property type="match status" value="1"/>
</dbReference>
<dbReference type="AlphaFoldDB" id="A0A6L9SHS6"/>
<dbReference type="Gene3D" id="3.30.1380.10">
    <property type="match status" value="1"/>
</dbReference>
<feature type="domain" description="D-alanyl-D-alanine carboxypeptidase-like core" evidence="2">
    <location>
        <begin position="109"/>
        <end position="237"/>
    </location>
</feature>
<dbReference type="InterPro" id="IPR052179">
    <property type="entry name" value="DD-CPase-like"/>
</dbReference>
<feature type="region of interest" description="Disordered" evidence="1">
    <location>
        <begin position="28"/>
        <end position="76"/>
    </location>
</feature>
<name>A0A6L9SHS6_9ACTN</name>
<dbReference type="RefSeq" id="WP_163745297.1">
    <property type="nucleotide sequence ID" value="NZ_JAAGOA010000043.1"/>
</dbReference>
<dbReference type="PANTHER" id="PTHR34385">
    <property type="entry name" value="D-ALANYL-D-ALANINE CARBOXYPEPTIDASE"/>
    <property type="match status" value="1"/>
</dbReference>
<dbReference type="SUPFAM" id="SSF55166">
    <property type="entry name" value="Hedgehog/DD-peptidase"/>
    <property type="match status" value="1"/>
</dbReference>
<dbReference type="EMBL" id="JAAGOA010000043">
    <property type="protein sequence ID" value="NEE04749.1"/>
    <property type="molecule type" value="Genomic_DNA"/>
</dbReference>
<dbReference type="PANTHER" id="PTHR34385:SF1">
    <property type="entry name" value="PEPTIDOGLYCAN L-ALANYL-D-GLUTAMATE ENDOPEPTIDASE CWLK"/>
    <property type="match status" value="1"/>
</dbReference>
<accession>A0A6L9SHS6</accession>
<comment type="caution">
    <text evidence="3">The sequence shown here is derived from an EMBL/GenBank/DDBJ whole genome shotgun (WGS) entry which is preliminary data.</text>
</comment>
<feature type="compositionally biased region" description="Low complexity" evidence="1">
    <location>
        <begin position="33"/>
        <end position="52"/>
    </location>
</feature>
<proteinExistence type="predicted"/>
<dbReference type="InterPro" id="IPR009045">
    <property type="entry name" value="Zn_M74/Hedgehog-like"/>
</dbReference>
<protein>
    <submittedName>
        <fullName evidence="3">M15 family metallopeptidase</fullName>
    </submittedName>
</protein>
<reference evidence="3 4" key="1">
    <citation type="submission" date="2020-02" db="EMBL/GenBank/DDBJ databases">
        <authorList>
            <person name="Li X.-J."/>
            <person name="Han X.-M."/>
        </authorList>
    </citation>
    <scope>NUCLEOTIDE SEQUENCE [LARGE SCALE GENOMIC DNA]</scope>
    <source>
        <strain evidence="3 4">CCTCC AB 2017055</strain>
    </source>
</reference>
<evidence type="ECO:0000313" key="3">
    <source>
        <dbReference type="EMBL" id="NEE04749.1"/>
    </source>
</evidence>
<dbReference type="Proteomes" id="UP000475214">
    <property type="component" value="Unassembled WGS sequence"/>
</dbReference>
<dbReference type="GO" id="GO:0006508">
    <property type="term" value="P:proteolysis"/>
    <property type="evidence" value="ECO:0007669"/>
    <property type="project" value="InterPro"/>
</dbReference>
<evidence type="ECO:0000259" key="2">
    <source>
        <dbReference type="Pfam" id="PF02557"/>
    </source>
</evidence>
<sequence length="266" mass="28848">MRSIIAALVTTLAVGGVVLSGIVLLLPSDSEPSEGTAAPPTSSPTTSPMTESRGSPAPDDPKDDGDDEFDRTRHSTTDPTSIWVVVNKRHPIQPEDFRPEEMALVRGYQVAKPAAEPLEQLLADSDEQGLGFKIGSAFRSYEYQQSVYADTVAARGQAAADQVSARPGHSEHQTGLAVDLVTPDDPACSFETCFGETPGGRWLAENAWRYGFIIRYQRSLTEITGYSYEPWHLRFVGRPLAAELRRTGIATLEEFFDIPGGDYGAG</sequence>
<keyword evidence="4" id="KW-1185">Reference proteome</keyword>
<evidence type="ECO:0000256" key="1">
    <source>
        <dbReference type="SAM" id="MobiDB-lite"/>
    </source>
</evidence>
<dbReference type="GO" id="GO:0008233">
    <property type="term" value="F:peptidase activity"/>
    <property type="evidence" value="ECO:0007669"/>
    <property type="project" value="InterPro"/>
</dbReference>
<gene>
    <name evidence="3" type="ORF">G1H10_31765</name>
</gene>
<dbReference type="InterPro" id="IPR058193">
    <property type="entry name" value="VanY/YodJ_core_dom"/>
</dbReference>
<dbReference type="Pfam" id="PF02557">
    <property type="entry name" value="VanY"/>
    <property type="match status" value="1"/>
</dbReference>
<evidence type="ECO:0000313" key="4">
    <source>
        <dbReference type="Proteomes" id="UP000475214"/>
    </source>
</evidence>
<dbReference type="InterPro" id="IPR003709">
    <property type="entry name" value="VanY-like_core_dom"/>
</dbReference>